<proteinExistence type="predicted"/>
<organism evidence="1 2">
    <name type="scientific">Toxocara canis</name>
    <name type="common">Canine roundworm</name>
    <dbReference type="NCBI Taxonomy" id="6265"/>
    <lineage>
        <taxon>Eukaryota</taxon>
        <taxon>Metazoa</taxon>
        <taxon>Ecdysozoa</taxon>
        <taxon>Nematoda</taxon>
        <taxon>Chromadorea</taxon>
        <taxon>Rhabditida</taxon>
        <taxon>Spirurina</taxon>
        <taxon>Ascaridomorpha</taxon>
        <taxon>Ascaridoidea</taxon>
        <taxon>Toxocaridae</taxon>
        <taxon>Toxocara</taxon>
    </lineage>
</organism>
<evidence type="ECO:0000313" key="1">
    <source>
        <dbReference type="EMBL" id="KHN81632.1"/>
    </source>
</evidence>
<dbReference type="EMBL" id="JPKZ01001479">
    <property type="protein sequence ID" value="KHN81632.1"/>
    <property type="molecule type" value="Genomic_DNA"/>
</dbReference>
<gene>
    <name evidence="1" type="ORF">Tcan_03448</name>
</gene>
<dbReference type="Proteomes" id="UP000031036">
    <property type="component" value="Unassembled WGS sequence"/>
</dbReference>
<dbReference type="AlphaFoldDB" id="A0A0B2VJK6"/>
<evidence type="ECO:0000313" key="2">
    <source>
        <dbReference type="Proteomes" id="UP000031036"/>
    </source>
</evidence>
<accession>A0A0B2VJK6</accession>
<sequence>MKFSERYIQRSILVSIKDGKRERNGDELPLEYTAHEKSVPRLSVYMMRALFQHYGGAVTWDYQTGVQIRSRIELGVRRTPVKPTIKQQCDTEQLYSSTNCYRRLEQ</sequence>
<reference evidence="1 2" key="1">
    <citation type="submission" date="2014-11" db="EMBL/GenBank/DDBJ databases">
        <title>Genetic blueprint of the zoonotic pathogen Toxocara canis.</title>
        <authorList>
            <person name="Zhu X.-Q."/>
            <person name="Korhonen P.K."/>
            <person name="Cai H."/>
            <person name="Young N.D."/>
            <person name="Nejsum P."/>
            <person name="von Samson-Himmelstjerna G."/>
            <person name="Boag P.R."/>
            <person name="Tan P."/>
            <person name="Li Q."/>
            <person name="Min J."/>
            <person name="Yang Y."/>
            <person name="Wang X."/>
            <person name="Fang X."/>
            <person name="Hall R.S."/>
            <person name="Hofmann A."/>
            <person name="Sternberg P.W."/>
            <person name="Jex A.R."/>
            <person name="Gasser R.B."/>
        </authorList>
    </citation>
    <scope>NUCLEOTIDE SEQUENCE [LARGE SCALE GENOMIC DNA]</scope>
    <source>
        <strain evidence="1">PN_DK_2014</strain>
    </source>
</reference>
<protein>
    <submittedName>
        <fullName evidence="1">Uncharacterized protein</fullName>
    </submittedName>
</protein>
<name>A0A0B2VJK6_TOXCA</name>
<comment type="caution">
    <text evidence="1">The sequence shown here is derived from an EMBL/GenBank/DDBJ whole genome shotgun (WGS) entry which is preliminary data.</text>
</comment>
<keyword evidence="2" id="KW-1185">Reference proteome</keyword>